<name>A0A4U9WEH6_SERFO</name>
<dbReference type="Pfam" id="PF05488">
    <property type="entry name" value="PAAR_motif"/>
    <property type="match status" value="1"/>
</dbReference>
<protein>
    <submittedName>
        <fullName evidence="3">Cell wall-associated polypeptide CWBP200</fullName>
    </submittedName>
</protein>
<feature type="domain" description="Teneurin-like YD-shell" evidence="2">
    <location>
        <begin position="879"/>
        <end position="1145"/>
    </location>
</feature>
<dbReference type="InterPro" id="IPR031325">
    <property type="entry name" value="RHS_repeat"/>
</dbReference>
<dbReference type="InterPro" id="IPR050708">
    <property type="entry name" value="T6SS_VgrG/RHS"/>
</dbReference>
<dbReference type="Gene3D" id="2.180.10.10">
    <property type="entry name" value="RHS repeat-associated core"/>
    <property type="match status" value="3"/>
</dbReference>
<sequence length="1288" mass="145272">MQQVAQGSSSVFINGQPAARKGDKTTCDATILAGSSNVFIGGGTTTTENISPEIPEWAYTVSDLTMLIAGLVSAKGAAGRGPGAVERLMSKIPGASKVAKVLCWLGPLAIVVPVIGILANPVDVTSGKNSSMTTMTWTSPSMVNCRCSGNVVISAAMQRRAYWGWAGACSGKANCGRWKRASCGVTPMGILSRSLRYPLAIVPSAPISSAGLRIRKMARGVSAMPVNCVITIRPSTAEGRAPLSAISDNVGNQQSFHYNEQRQMDIITRTGGQALRCEYHSELNRLTAVWQQTLAGEVQRVRYQYNEAGQLVAVQHRGDAVMRRFGWDEQNGLLLWHENATGFRCDYQWQEMEDIWCVTEHHTSEGDGYRLAYEEERNLRTATYQDGSQAVWELDEHRRVSRYTDRTGNQHQMLWDETGLPAGYRSPLGHLRQCQWDELGRLVSVTDANGATTRWQYQRNSDRQTFVFWPDGIAERTVWDEQGRVVQETDRLLQSTHYHYPHIHTLLPDRVTDARGGESQLSWNSQGQLTGYTDCSGQPTAWRYDTLGQMVSRRDALQQETHYQYNDAGQLVTLTLPDGSTEQFDWSDAGLLLSHQQGQNLPRHWHYNARGQTLSATDRLNRTLRYDYDVEGHLLSLDNANGGIYRFTRDAEGRLQEEHRPDDTRYGYRFNADGQVAEVVQRGTADDEGHHPEKVSQLAYDAAGQVIARQTQTEQVIYQWDVLGSLLSASRIPTEHGEKLGIQPNTVSFERDALGRVTREHNGVEALSYQYDALGNLTTLGLPNDDQFQWLHYGSGHVTAIRFNDQIISEFERDALHRETSRTQGALTQHRQYDRLGRRQWQSSISNRLTDALTSPEQGILWRAYHYDDLHELAAVEDSNRGMLSYGYDVEGRLRSVYSAQSDQTSVHYDQADNALLLPLLTPESSPYVRGSQPYSDNRLTRWEEWQYQYDAFGNMSVRQKGPGSQHYRYDADNRLVGAKGDGPKGLFEAQYHYDALGRRSSKVVTLRQERRETHFLWQGLRLLQSRTDDHQQTYCYDPNEAYTPLACIERHYSGDKLYWYHTDLNGSPQEVTNAQGDMVWSGQYGVFGQVARQTDAMWRNFSQPLGRFRQPLRYAGQYLDEETGLHYNTHRYYAPEVGRFTTPDPLGLAGGLNLYQYAPNPLGWIDPLGLSCGPKWKQRRVFKDGDSGLKDHARRHSNLTPEQYLKRGQKNIADGIELKGGGRSPDSKYYVRKVGDDSYSLTITDKKGQIVSIDTWKDGAKPMTKSRVMNGLESSGISPPKGFWESL</sequence>
<gene>
    <name evidence="3" type="primary">wapA_5</name>
    <name evidence="3" type="ORF">NCTC12965_07407</name>
</gene>
<keyword evidence="1" id="KW-0677">Repeat</keyword>
<dbReference type="InterPro" id="IPR006530">
    <property type="entry name" value="YD"/>
</dbReference>
<dbReference type="CDD" id="cd14742">
    <property type="entry name" value="PAAR_RHS"/>
    <property type="match status" value="1"/>
</dbReference>
<dbReference type="InterPro" id="IPR022385">
    <property type="entry name" value="Rhs_assc_core"/>
</dbReference>
<dbReference type="NCBIfam" id="TIGR01643">
    <property type="entry name" value="YD_repeat_2x"/>
    <property type="match status" value="5"/>
</dbReference>
<organism evidence="3">
    <name type="scientific">Serratia fonticola</name>
    <dbReference type="NCBI Taxonomy" id="47917"/>
    <lineage>
        <taxon>Bacteria</taxon>
        <taxon>Pseudomonadati</taxon>
        <taxon>Pseudomonadota</taxon>
        <taxon>Gammaproteobacteria</taxon>
        <taxon>Enterobacterales</taxon>
        <taxon>Yersiniaceae</taxon>
        <taxon>Serratia</taxon>
    </lineage>
</organism>
<dbReference type="NCBIfam" id="TIGR03696">
    <property type="entry name" value="Rhs_assc_core"/>
    <property type="match status" value="1"/>
</dbReference>
<evidence type="ECO:0000259" key="2">
    <source>
        <dbReference type="Pfam" id="PF25023"/>
    </source>
</evidence>
<dbReference type="Pfam" id="PF05593">
    <property type="entry name" value="RHS_repeat"/>
    <property type="match status" value="3"/>
</dbReference>
<dbReference type="Gene3D" id="2.60.200.60">
    <property type="match status" value="1"/>
</dbReference>
<proteinExistence type="predicted"/>
<dbReference type="PANTHER" id="PTHR32305:SF15">
    <property type="entry name" value="PROTEIN RHSA-RELATED"/>
    <property type="match status" value="1"/>
</dbReference>
<evidence type="ECO:0000313" key="3">
    <source>
        <dbReference type="EMBL" id="VTR57543.1"/>
    </source>
</evidence>
<dbReference type="Pfam" id="PF25023">
    <property type="entry name" value="TEN_YD-shell"/>
    <property type="match status" value="1"/>
</dbReference>
<dbReference type="SUPFAM" id="SSF69304">
    <property type="entry name" value="Tricorn protease N-terminal domain"/>
    <property type="match status" value="1"/>
</dbReference>
<dbReference type="PANTHER" id="PTHR32305">
    <property type="match status" value="1"/>
</dbReference>
<reference evidence="3" key="1">
    <citation type="submission" date="2019-05" db="EMBL/GenBank/DDBJ databases">
        <authorList>
            <consortium name="Pathogen Informatics"/>
        </authorList>
    </citation>
    <scope>NUCLEOTIDE SEQUENCE [LARGE SCALE GENOMIC DNA]</scope>
    <source>
        <strain evidence="3">NCTC12965</strain>
    </source>
</reference>
<dbReference type="InterPro" id="IPR056823">
    <property type="entry name" value="TEN-like_YD-shell"/>
</dbReference>
<dbReference type="InterPro" id="IPR008727">
    <property type="entry name" value="PAAR_motif"/>
</dbReference>
<dbReference type="EMBL" id="CABEEZ010000144">
    <property type="protein sequence ID" value="VTR57543.1"/>
    <property type="molecule type" value="Genomic_DNA"/>
</dbReference>
<accession>A0A4U9WEH6</accession>
<evidence type="ECO:0000256" key="1">
    <source>
        <dbReference type="ARBA" id="ARBA00022737"/>
    </source>
</evidence>